<protein>
    <submittedName>
        <fullName evidence="2">Uncharacterized protein</fullName>
    </submittedName>
</protein>
<reference evidence="2" key="1">
    <citation type="submission" date="2018-05" db="EMBL/GenBank/DDBJ databases">
        <authorList>
            <person name="Lanie J.A."/>
            <person name="Ng W.-L."/>
            <person name="Kazmierczak K.M."/>
            <person name="Andrzejewski T.M."/>
            <person name="Davidsen T.M."/>
            <person name="Wayne K.J."/>
            <person name="Tettelin H."/>
            <person name="Glass J.I."/>
            <person name="Rusch D."/>
            <person name="Podicherti R."/>
            <person name="Tsui H.-C.T."/>
            <person name="Winkler M.E."/>
        </authorList>
    </citation>
    <scope>NUCLEOTIDE SEQUENCE</scope>
</reference>
<name>A0A382IJ71_9ZZZZ</name>
<evidence type="ECO:0000313" key="2">
    <source>
        <dbReference type="EMBL" id="SVB99302.1"/>
    </source>
</evidence>
<feature type="compositionally biased region" description="Polar residues" evidence="1">
    <location>
        <begin position="1"/>
        <end position="11"/>
    </location>
</feature>
<feature type="compositionally biased region" description="Polar residues" evidence="1">
    <location>
        <begin position="22"/>
        <end position="31"/>
    </location>
</feature>
<feature type="non-terminal residue" evidence="2">
    <location>
        <position position="31"/>
    </location>
</feature>
<feature type="region of interest" description="Disordered" evidence="1">
    <location>
        <begin position="1"/>
        <end position="31"/>
    </location>
</feature>
<dbReference type="AlphaFoldDB" id="A0A382IJ71"/>
<gene>
    <name evidence="2" type="ORF">METZ01_LOCUS252156</name>
</gene>
<sequence>MFKLSQPSVRNPTGRAAPAKTSGISSATWPP</sequence>
<organism evidence="2">
    <name type="scientific">marine metagenome</name>
    <dbReference type="NCBI Taxonomy" id="408172"/>
    <lineage>
        <taxon>unclassified sequences</taxon>
        <taxon>metagenomes</taxon>
        <taxon>ecological metagenomes</taxon>
    </lineage>
</organism>
<proteinExistence type="predicted"/>
<dbReference type="EMBL" id="UINC01067545">
    <property type="protein sequence ID" value="SVB99302.1"/>
    <property type="molecule type" value="Genomic_DNA"/>
</dbReference>
<accession>A0A382IJ71</accession>
<evidence type="ECO:0000256" key="1">
    <source>
        <dbReference type="SAM" id="MobiDB-lite"/>
    </source>
</evidence>